<protein>
    <submittedName>
        <fullName evidence="1">Uncharacterized protein</fullName>
    </submittedName>
</protein>
<dbReference type="HOGENOM" id="CLU_1989529_0_0_7"/>
<gene>
    <name evidence="1" type="ORF">HRAG_01918</name>
</gene>
<proteinExistence type="predicted"/>
<dbReference type="OrthoDB" id="5325555at2"/>
<sequence length="125" mass="14862">MRYFVILMVVGCSLLVGNESSDAEWDKHRFISRKNLGFTLCLKEFYKDLPSEIADADKLFGVIKLADPDDKERFADFVRVRIQSYIPQFKYPELYPKNWYFVACLNMYNSKEYEDMIQRKGKYAK</sequence>
<dbReference type="AlphaFoldDB" id="C3XIM2"/>
<dbReference type="EMBL" id="ACDN02000037">
    <property type="protein sequence ID" value="EEO24861.1"/>
    <property type="molecule type" value="Genomic_DNA"/>
</dbReference>
<accession>C3XIM2</accession>
<dbReference type="Gene3D" id="1.20.120.1620">
    <property type="match status" value="1"/>
</dbReference>
<reference evidence="1 2" key="1">
    <citation type="journal article" date="2014" name="Genome Announc.">
        <title>Draft genome sequences of six enterohepatic helicobacter species isolated from humans and one from rhesus macaques.</title>
        <authorList>
            <person name="Shen Z."/>
            <person name="Sheh A."/>
            <person name="Young S.K."/>
            <person name="Abouelliel A."/>
            <person name="Ward D.V."/>
            <person name="Earl A.M."/>
            <person name="Fox J.G."/>
        </authorList>
    </citation>
    <scope>NUCLEOTIDE SEQUENCE [LARGE SCALE GENOMIC DNA]</scope>
    <source>
        <strain evidence="1 2">ATCC 43879</strain>
    </source>
</reference>
<dbReference type="Proteomes" id="UP000005085">
    <property type="component" value="Unassembled WGS sequence"/>
</dbReference>
<dbReference type="RefSeq" id="WP_005219839.1">
    <property type="nucleotide sequence ID" value="NZ_KI392039.1"/>
</dbReference>
<evidence type="ECO:0000313" key="2">
    <source>
        <dbReference type="Proteomes" id="UP000005085"/>
    </source>
</evidence>
<dbReference type="InterPro" id="IPR038314">
    <property type="entry name" value="T6SS_sf"/>
</dbReference>
<name>C3XIM2_9HELI</name>
<comment type="caution">
    <text evidence="1">The sequence shown here is derived from an EMBL/GenBank/DDBJ whole genome shotgun (WGS) entry which is preliminary data.</text>
</comment>
<evidence type="ECO:0000313" key="1">
    <source>
        <dbReference type="EMBL" id="EEO24861.1"/>
    </source>
</evidence>
<keyword evidence="2" id="KW-1185">Reference proteome</keyword>
<organism evidence="1 2">
    <name type="scientific">Helicobacter bilis ATCC 43879</name>
    <dbReference type="NCBI Taxonomy" id="613026"/>
    <lineage>
        <taxon>Bacteria</taxon>
        <taxon>Pseudomonadati</taxon>
        <taxon>Campylobacterota</taxon>
        <taxon>Epsilonproteobacteria</taxon>
        <taxon>Campylobacterales</taxon>
        <taxon>Helicobacteraceae</taxon>
        <taxon>Helicobacter</taxon>
    </lineage>
</organism>